<dbReference type="Gene3D" id="1.10.150.320">
    <property type="entry name" value="Photosystem II 12 kDa extrinsic protein"/>
    <property type="match status" value="1"/>
</dbReference>
<dbReference type="PANTHER" id="PTHR21180:SF32">
    <property type="entry name" value="ENDONUCLEASE_EXONUCLEASE_PHOSPHATASE FAMILY DOMAIN-CONTAINING PROTEIN 1"/>
    <property type="match status" value="1"/>
</dbReference>
<feature type="transmembrane region" description="Helical" evidence="1">
    <location>
        <begin position="45"/>
        <end position="66"/>
    </location>
</feature>
<dbReference type="SUPFAM" id="SSF47781">
    <property type="entry name" value="RuvA domain 2-like"/>
    <property type="match status" value="1"/>
</dbReference>
<protein>
    <submittedName>
        <fullName evidence="2">DNA uptake protein ComE-like DNA-binding protein</fullName>
    </submittedName>
</protein>
<dbReference type="EMBL" id="JAFBFH010000008">
    <property type="protein sequence ID" value="MBM7714639.1"/>
    <property type="molecule type" value="Genomic_DNA"/>
</dbReference>
<dbReference type="Pfam" id="PF12836">
    <property type="entry name" value="HHH_3"/>
    <property type="match status" value="1"/>
</dbReference>
<evidence type="ECO:0000256" key="1">
    <source>
        <dbReference type="SAM" id="Phobius"/>
    </source>
</evidence>
<keyword evidence="1" id="KW-0472">Membrane</keyword>
<name>A0ABS2R673_9BACI</name>
<dbReference type="InterPro" id="IPR010994">
    <property type="entry name" value="RuvA_2-like"/>
</dbReference>
<dbReference type="Proteomes" id="UP000823485">
    <property type="component" value="Unassembled WGS sequence"/>
</dbReference>
<proteinExistence type="predicted"/>
<evidence type="ECO:0000313" key="3">
    <source>
        <dbReference type="Proteomes" id="UP000823485"/>
    </source>
</evidence>
<organism evidence="2 3">
    <name type="scientific">Siminovitchia thermophila</name>
    <dbReference type="NCBI Taxonomy" id="1245522"/>
    <lineage>
        <taxon>Bacteria</taxon>
        <taxon>Bacillati</taxon>
        <taxon>Bacillota</taxon>
        <taxon>Bacilli</taxon>
        <taxon>Bacillales</taxon>
        <taxon>Bacillaceae</taxon>
        <taxon>Siminovitchia</taxon>
    </lineage>
</organism>
<evidence type="ECO:0000313" key="2">
    <source>
        <dbReference type="EMBL" id="MBM7714639.1"/>
    </source>
</evidence>
<dbReference type="InterPro" id="IPR051675">
    <property type="entry name" value="Endo/Exo/Phosphatase_dom_1"/>
</dbReference>
<keyword evidence="1" id="KW-1133">Transmembrane helix</keyword>
<sequence length="233" mass="26607">MAITSKGKGWELRNSIWMLWAILTFGFFNYVSFYYISFRVKQKKWFFAALLYSSIFITTMVINNIFSEEHWMLDAGAVFLIVGWAVSIIHVFKIRPEYLLRLEAKTASGHKEREIQSLRKQITREYGGTVKSPSTVAPVQQTVKEKPEDTIQLIDINTASEDEIAGVPGIGALFAKKVVEARSRANGFTSFDHFVEVLAIKPHLAEKMRPFLVFPEETENSSLEKSEGRIVDF</sequence>
<reference evidence="2 3" key="1">
    <citation type="submission" date="2021-01" db="EMBL/GenBank/DDBJ databases">
        <title>Genomic Encyclopedia of Type Strains, Phase IV (KMG-IV): sequencing the most valuable type-strain genomes for metagenomic binning, comparative biology and taxonomic classification.</title>
        <authorList>
            <person name="Goeker M."/>
        </authorList>
    </citation>
    <scope>NUCLEOTIDE SEQUENCE [LARGE SCALE GENOMIC DNA]</scope>
    <source>
        <strain evidence="2 3">DSM 105453</strain>
    </source>
</reference>
<keyword evidence="3" id="KW-1185">Reference proteome</keyword>
<keyword evidence="1" id="KW-0812">Transmembrane</keyword>
<comment type="caution">
    <text evidence="2">The sequence shown here is derived from an EMBL/GenBank/DDBJ whole genome shotgun (WGS) entry which is preliminary data.</text>
</comment>
<dbReference type="PANTHER" id="PTHR21180">
    <property type="entry name" value="ENDONUCLEASE/EXONUCLEASE/PHOSPHATASE FAMILY DOMAIN-CONTAINING PROTEIN 1"/>
    <property type="match status" value="1"/>
</dbReference>
<feature type="transmembrane region" description="Helical" evidence="1">
    <location>
        <begin position="16"/>
        <end position="38"/>
    </location>
</feature>
<accession>A0ABS2R673</accession>
<feature type="transmembrane region" description="Helical" evidence="1">
    <location>
        <begin position="72"/>
        <end position="92"/>
    </location>
</feature>
<dbReference type="RefSeq" id="WP_205178986.1">
    <property type="nucleotide sequence ID" value="NZ_JAFBFH010000008.1"/>
</dbReference>
<gene>
    <name evidence="2" type="ORF">JOC94_001611</name>
</gene>